<dbReference type="GO" id="GO:0016787">
    <property type="term" value="F:hydrolase activity"/>
    <property type="evidence" value="ECO:0007669"/>
    <property type="project" value="InterPro"/>
</dbReference>
<dbReference type="InterPro" id="IPR032466">
    <property type="entry name" value="Metal_Hydrolase"/>
</dbReference>
<keyword evidence="1" id="KW-0456">Lyase</keyword>
<dbReference type="GO" id="GO:0016831">
    <property type="term" value="F:carboxy-lyase activity"/>
    <property type="evidence" value="ECO:0007669"/>
    <property type="project" value="InterPro"/>
</dbReference>
<dbReference type="Pfam" id="PF04909">
    <property type="entry name" value="Amidohydro_2"/>
    <property type="match status" value="1"/>
</dbReference>
<gene>
    <name evidence="3" type="ORF">METZ01_LOCUS325213</name>
</gene>
<name>A0A382PG41_9ZZZZ</name>
<dbReference type="InterPro" id="IPR032465">
    <property type="entry name" value="ACMSD"/>
</dbReference>
<proteinExistence type="predicted"/>
<evidence type="ECO:0000259" key="2">
    <source>
        <dbReference type="Pfam" id="PF04909"/>
    </source>
</evidence>
<dbReference type="GO" id="GO:0005737">
    <property type="term" value="C:cytoplasm"/>
    <property type="evidence" value="ECO:0007669"/>
    <property type="project" value="TreeGrafter"/>
</dbReference>
<accession>A0A382PG41</accession>
<dbReference type="PANTHER" id="PTHR21240">
    <property type="entry name" value="2-AMINO-3-CARBOXYLMUCONATE-6-SEMIALDEHYDE DECARBOXYLASE"/>
    <property type="match status" value="1"/>
</dbReference>
<dbReference type="InterPro" id="IPR006680">
    <property type="entry name" value="Amidohydro-rel"/>
</dbReference>
<dbReference type="EMBL" id="UINC01107177">
    <property type="protein sequence ID" value="SVC72359.1"/>
    <property type="molecule type" value="Genomic_DNA"/>
</dbReference>
<dbReference type="AlphaFoldDB" id="A0A382PG41"/>
<protein>
    <recommendedName>
        <fullName evidence="2">Amidohydrolase-related domain-containing protein</fullName>
    </recommendedName>
</protein>
<feature type="non-terminal residue" evidence="3">
    <location>
        <position position="294"/>
    </location>
</feature>
<dbReference type="GO" id="GO:0019748">
    <property type="term" value="P:secondary metabolic process"/>
    <property type="evidence" value="ECO:0007669"/>
    <property type="project" value="TreeGrafter"/>
</dbReference>
<organism evidence="3">
    <name type="scientific">marine metagenome</name>
    <dbReference type="NCBI Taxonomy" id="408172"/>
    <lineage>
        <taxon>unclassified sequences</taxon>
        <taxon>metagenomes</taxon>
        <taxon>ecological metagenomes</taxon>
    </lineage>
</organism>
<evidence type="ECO:0000256" key="1">
    <source>
        <dbReference type="ARBA" id="ARBA00023239"/>
    </source>
</evidence>
<dbReference type="SUPFAM" id="SSF51556">
    <property type="entry name" value="Metallo-dependent hydrolases"/>
    <property type="match status" value="1"/>
</dbReference>
<dbReference type="Gene3D" id="3.20.20.140">
    <property type="entry name" value="Metal-dependent hydrolases"/>
    <property type="match status" value="1"/>
</dbReference>
<feature type="domain" description="Amidohydrolase-related" evidence="2">
    <location>
        <begin position="4"/>
        <end position="247"/>
    </location>
</feature>
<evidence type="ECO:0000313" key="3">
    <source>
        <dbReference type="EMBL" id="SVC72359.1"/>
    </source>
</evidence>
<dbReference type="PANTHER" id="PTHR21240:SF28">
    <property type="entry name" value="ISO-OROTATE DECARBOXYLASE (EUROFUNG)"/>
    <property type="match status" value="1"/>
</dbReference>
<sequence>MAVIDADAHVVETERTWEFIPDAEASFRPEVVVPKAGGGREYWMVEGRTFAKNSNIGLNTPDEAREMSDIDARLEHMDELGVDTHVLYPTIFLRPLTRRPDAEVALCKGYNRWLADIWKKGRGRLRWVVVPPVMSMDKAIEELHFGKENGACGVYMRSLDGDQRLSNTYNFPIYQEAAKLDLPICVHASTGNFDMYDIFSQDSGFAQFKLPVVGAFHDLLMKGIPEKFPDLRWSFIEVSSQWIPYALNDMELRFRRIGKTWLGKDTLRDNRMYVACQTADDIAYVVDTVGEENI</sequence>
<reference evidence="3" key="1">
    <citation type="submission" date="2018-05" db="EMBL/GenBank/DDBJ databases">
        <authorList>
            <person name="Lanie J.A."/>
            <person name="Ng W.-L."/>
            <person name="Kazmierczak K.M."/>
            <person name="Andrzejewski T.M."/>
            <person name="Davidsen T.M."/>
            <person name="Wayne K.J."/>
            <person name="Tettelin H."/>
            <person name="Glass J.I."/>
            <person name="Rusch D."/>
            <person name="Podicherti R."/>
            <person name="Tsui H.-C.T."/>
            <person name="Winkler M.E."/>
        </authorList>
    </citation>
    <scope>NUCLEOTIDE SEQUENCE</scope>
</reference>